<proteinExistence type="predicted"/>
<accession>A0AAV5GDN9</accession>
<dbReference type="GO" id="GO:0043596">
    <property type="term" value="C:nuclear replication fork"/>
    <property type="evidence" value="ECO:0007669"/>
    <property type="project" value="TreeGrafter"/>
</dbReference>
<keyword evidence="11" id="KW-1185">Reference proteome</keyword>
<feature type="compositionally biased region" description="Polar residues" evidence="6">
    <location>
        <begin position="437"/>
        <end position="452"/>
    </location>
</feature>
<dbReference type="GO" id="GO:0006281">
    <property type="term" value="P:DNA repair"/>
    <property type="evidence" value="ECO:0007669"/>
    <property type="project" value="TreeGrafter"/>
</dbReference>
<dbReference type="InterPro" id="IPR022100">
    <property type="entry name" value="WDHD1/CFT4_beta-prop_2nd"/>
</dbReference>
<evidence type="ECO:0000259" key="7">
    <source>
        <dbReference type="Pfam" id="PF12341"/>
    </source>
</evidence>
<dbReference type="InterPro" id="IPR057646">
    <property type="entry name" value="WD40_WDHD1_1st"/>
</dbReference>
<dbReference type="EMBL" id="BQKY01000002">
    <property type="protein sequence ID" value="GJN87716.1"/>
    <property type="molecule type" value="Genomic_DNA"/>
</dbReference>
<keyword evidence="4" id="KW-0539">Nucleus</keyword>
<feature type="region of interest" description="Disordered" evidence="6">
    <location>
        <begin position="317"/>
        <end position="372"/>
    </location>
</feature>
<feature type="compositionally biased region" description="Low complexity" evidence="6">
    <location>
        <begin position="353"/>
        <end position="365"/>
    </location>
</feature>
<organism evidence="10 11">
    <name type="scientific">Rhodotorula paludigena</name>
    <dbReference type="NCBI Taxonomy" id="86838"/>
    <lineage>
        <taxon>Eukaryota</taxon>
        <taxon>Fungi</taxon>
        <taxon>Dikarya</taxon>
        <taxon>Basidiomycota</taxon>
        <taxon>Pucciniomycotina</taxon>
        <taxon>Microbotryomycetes</taxon>
        <taxon>Sporidiobolales</taxon>
        <taxon>Sporidiobolaceae</taxon>
        <taxon>Rhodotorula</taxon>
    </lineage>
</organism>
<comment type="subcellular location">
    <subcellularLocation>
        <location evidence="1">Nucleus</location>
    </subcellularLocation>
</comment>
<evidence type="ECO:0000259" key="9">
    <source>
        <dbReference type="Pfam" id="PF24817"/>
    </source>
</evidence>
<dbReference type="InterPro" id="IPR015943">
    <property type="entry name" value="WD40/YVTN_repeat-like_dom_sf"/>
</dbReference>
<feature type="region of interest" description="Disordered" evidence="6">
    <location>
        <begin position="913"/>
        <end position="1296"/>
    </location>
</feature>
<feature type="region of interest" description="Disordered" evidence="6">
    <location>
        <begin position="428"/>
        <end position="460"/>
    </location>
</feature>
<keyword evidence="3" id="KW-0677">Repeat</keyword>
<dbReference type="PANTHER" id="PTHR19932:SF10">
    <property type="entry name" value="WD REPEAT AND HMG-BOX DNA-BINDING PROTEIN 1"/>
    <property type="match status" value="1"/>
</dbReference>
<dbReference type="GO" id="GO:0000278">
    <property type="term" value="P:mitotic cell cycle"/>
    <property type="evidence" value="ECO:0007669"/>
    <property type="project" value="TreeGrafter"/>
</dbReference>
<dbReference type="PANTHER" id="PTHR19932">
    <property type="entry name" value="WD REPEAT AND HMG-BOX DNA BINDING PROTEIN"/>
    <property type="match status" value="1"/>
</dbReference>
<feature type="compositionally biased region" description="Polar residues" evidence="6">
    <location>
        <begin position="1119"/>
        <end position="1129"/>
    </location>
</feature>
<dbReference type="InterPro" id="IPR048591">
    <property type="entry name" value="WDHD1/CFT4_hel"/>
</dbReference>
<dbReference type="Proteomes" id="UP001342314">
    <property type="component" value="Unassembled WGS sequence"/>
</dbReference>
<evidence type="ECO:0000256" key="5">
    <source>
        <dbReference type="PROSITE-ProRule" id="PRU00221"/>
    </source>
</evidence>
<feature type="compositionally biased region" description="Acidic residues" evidence="6">
    <location>
        <begin position="1187"/>
        <end position="1200"/>
    </location>
</feature>
<dbReference type="Pfam" id="PF12341">
    <property type="entry name" value="Mcl1_mid"/>
    <property type="match status" value="1"/>
</dbReference>
<comment type="caution">
    <text evidence="10">The sequence shown here is derived from an EMBL/GenBank/DDBJ whole genome shotgun (WGS) entry which is preliminary data.</text>
</comment>
<evidence type="ECO:0000313" key="10">
    <source>
        <dbReference type="EMBL" id="GJN87716.1"/>
    </source>
</evidence>
<feature type="compositionally biased region" description="Basic and acidic residues" evidence="6">
    <location>
        <begin position="1204"/>
        <end position="1219"/>
    </location>
</feature>
<feature type="domain" description="WDHD1/CFT4 helical bundle" evidence="8">
    <location>
        <begin position="763"/>
        <end position="859"/>
    </location>
</feature>
<dbReference type="Gene3D" id="2.130.10.10">
    <property type="entry name" value="YVTN repeat-like/Quinoprotein amine dehydrogenase"/>
    <property type="match status" value="2"/>
</dbReference>
<feature type="domain" description="WDHD1 first WD40" evidence="9">
    <location>
        <begin position="13"/>
        <end position="307"/>
    </location>
</feature>
<sequence>MAADPSKQVVSPHAEGPAHLTFSPDGHYLYTCGYEGLTRIFDARLDADASVEPAILDFHEEAVTSLSASNEYLVSASETGQVVLHKAGTTELEGFLTRFSLPARSVRFDPRGKRAVVTSDEVIAKVIDVKDTTKVQILTGHSRSIREASWSPDGQFVTTSSVDESIRVWQLDAGTEPTCVHVIDGLITAEDADSEYSVEVIWHPGSKFFVVPTRDNDIAVVSRETWQRTGSFTLKDGNKRVSSLAFSPNGLYLASASLEGDLLIWSVKDRNVVARTPHTHGLITSLAFHPAPTANSIAYIDNKGQLTRWANPIPSNLPAPTFSRAPTSAATSHSREASGPKTGGVAGRKRSDSASTSTSSHAAPAKGKNGALFRDQASEDEFDDYNVDGLDGWIDDDLGDGLDGEAAANEKDPFADDLPLATRGLGRDLSLAPGRAGQSSEDYYSAPVQQRGQPPFQPGATPWREKRRYLAFNMIGFISAVDREDSQAITIDFHDRSAHIATKFDDKMRYDLGALGELGAVFSCPALDEHPSQIFYRPYESWTSLQTWSASLPAGEDATVLAIGGMGPPPGAFDDASVGLTGSGTILVATSRGFVRFFSGAGLQKYLWNVGEEVVTMAAGKDWAVVVHRAGAGGAGLEYALIDTDTFEIVQQGKVPLQKGVTLSWIGFTDDNIPVMFDSKGLLSALDRSRRPRQARWVPALDTSSLVRKEGKQEAYWPVGVTEQQAHVVILKGGEQYPHFPTPLLQELDLQFPLVSLDIPQGQLAEKFLRESLFVQHRKDGTPADDYTLKTALAREELLTDKHLLQIIQTFCKADRLEAALDAVLLLSQTASLVAASKIAGFFTSPALQERIDLLQQLKEDAGDPEAAAAKRESKWAHLADDRYITSNAPVGGARGGAAYAASPATADLFAPRPVGTPGFGSSARRSFGTPMSTGLTPSAAKKRRSVGRESIGPSRLDSGVGGSDGAEMLDGGDDSMMLHDEGADDLGSSPKRMRDESEEAQVEEDEVAPPPPKKAVNPFAKRPAAAKPAPSPAANPFADKKAGKAKDLGRTDSFFHRVEGKEAPKYRILAAKGKGKATASSSKSKAASDGMQQTTIFGAKPPTSKPDAPRPSKKRKSVSTAEEQTTEASPAADEATTSGSTNSKLEAFRLKAKPAPTSQSTAKAGSAASAGLGGAEGARELPREGEEMEETQVVDETQEESLGAERRASELEVVREETEPPVELAEETQGEDADTQMTDTQVVVADEDPMSTKENRRPASLDPIASKPASFEKRGSAEPDAAKSVAADAAEVAAA</sequence>
<evidence type="ECO:0000259" key="8">
    <source>
        <dbReference type="Pfam" id="PF20946"/>
    </source>
</evidence>
<dbReference type="GO" id="GO:0003682">
    <property type="term" value="F:chromatin binding"/>
    <property type="evidence" value="ECO:0007669"/>
    <property type="project" value="TreeGrafter"/>
</dbReference>
<dbReference type="InterPro" id="IPR001680">
    <property type="entry name" value="WD40_rpt"/>
</dbReference>
<feature type="compositionally biased region" description="Low complexity" evidence="6">
    <location>
        <begin position="1159"/>
        <end position="1171"/>
    </location>
</feature>
<feature type="compositionally biased region" description="Basic and acidic residues" evidence="6">
    <location>
        <begin position="1251"/>
        <end position="1260"/>
    </location>
</feature>
<dbReference type="InterPro" id="IPR036322">
    <property type="entry name" value="WD40_repeat_dom_sf"/>
</dbReference>
<dbReference type="Pfam" id="PF20946">
    <property type="entry name" value="Ctf4_C"/>
    <property type="match status" value="1"/>
</dbReference>
<evidence type="ECO:0008006" key="12">
    <source>
        <dbReference type="Google" id="ProtNLM"/>
    </source>
</evidence>
<dbReference type="PROSITE" id="PS50294">
    <property type="entry name" value="WD_REPEATS_REGION"/>
    <property type="match status" value="2"/>
</dbReference>
<evidence type="ECO:0000256" key="3">
    <source>
        <dbReference type="ARBA" id="ARBA00022737"/>
    </source>
</evidence>
<feature type="repeat" description="WD" evidence="5">
    <location>
        <begin position="138"/>
        <end position="179"/>
    </location>
</feature>
<feature type="compositionally biased region" description="Low complexity" evidence="6">
    <location>
        <begin position="1071"/>
        <end position="1089"/>
    </location>
</feature>
<feature type="repeat" description="WD" evidence="5">
    <location>
        <begin position="234"/>
        <end position="275"/>
    </location>
</feature>
<feature type="compositionally biased region" description="Basic and acidic residues" evidence="6">
    <location>
        <begin position="1271"/>
        <end position="1282"/>
    </location>
</feature>
<feature type="compositionally biased region" description="Low complexity" evidence="6">
    <location>
        <begin position="1283"/>
        <end position="1296"/>
    </location>
</feature>
<gene>
    <name evidence="10" type="ORF">Rhopal_000671-T1</name>
</gene>
<evidence type="ECO:0000256" key="1">
    <source>
        <dbReference type="ARBA" id="ARBA00004123"/>
    </source>
</evidence>
<dbReference type="Pfam" id="PF24817">
    <property type="entry name" value="WD40_WDHD1_1st"/>
    <property type="match status" value="1"/>
</dbReference>
<dbReference type="SMART" id="SM00320">
    <property type="entry name" value="WD40"/>
    <property type="match status" value="5"/>
</dbReference>
<reference evidence="10 11" key="1">
    <citation type="submission" date="2021-12" db="EMBL/GenBank/DDBJ databases">
        <title>High titer production of polyol ester of fatty acids by Rhodotorula paludigena BS15 towards product separation-free biomass refinery.</title>
        <authorList>
            <person name="Mano J."/>
            <person name="Ono H."/>
            <person name="Tanaka T."/>
            <person name="Naito K."/>
            <person name="Sushida H."/>
            <person name="Ike M."/>
            <person name="Tokuyasu K."/>
            <person name="Kitaoka M."/>
        </authorList>
    </citation>
    <scope>NUCLEOTIDE SEQUENCE [LARGE SCALE GENOMIC DNA]</scope>
    <source>
        <strain evidence="10 11">BS15</strain>
    </source>
</reference>
<evidence type="ECO:0000313" key="11">
    <source>
        <dbReference type="Proteomes" id="UP001342314"/>
    </source>
</evidence>
<feature type="compositionally biased region" description="Basic and acidic residues" evidence="6">
    <location>
        <begin position="1039"/>
        <end position="1066"/>
    </location>
</feature>
<dbReference type="SUPFAM" id="SSF50978">
    <property type="entry name" value="WD40 repeat-like"/>
    <property type="match status" value="1"/>
</dbReference>
<protein>
    <recommendedName>
        <fullName evidence="12">Minichromosome loss protein Mcl1 middle region domain-containing protein</fullName>
    </recommendedName>
</protein>
<evidence type="ECO:0000256" key="2">
    <source>
        <dbReference type="ARBA" id="ARBA00022574"/>
    </source>
</evidence>
<evidence type="ECO:0000256" key="6">
    <source>
        <dbReference type="SAM" id="MobiDB-lite"/>
    </source>
</evidence>
<feature type="compositionally biased region" description="Acidic residues" evidence="6">
    <location>
        <begin position="997"/>
        <end position="1008"/>
    </location>
</feature>
<feature type="compositionally biased region" description="Acidic residues" evidence="6">
    <location>
        <begin position="1225"/>
        <end position="1235"/>
    </location>
</feature>
<feature type="compositionally biased region" description="Polar residues" evidence="6">
    <location>
        <begin position="1136"/>
        <end position="1145"/>
    </location>
</feature>
<feature type="domain" description="WDHD1/CFT4 second beta-propeller" evidence="7">
    <location>
        <begin position="455"/>
        <end position="754"/>
    </location>
</feature>
<feature type="compositionally biased region" description="Low complexity" evidence="6">
    <location>
        <begin position="1015"/>
        <end position="1038"/>
    </location>
</feature>
<name>A0AAV5GDN9_9BASI</name>
<dbReference type="PROSITE" id="PS50082">
    <property type="entry name" value="WD_REPEATS_2"/>
    <property type="match status" value="2"/>
</dbReference>
<dbReference type="GO" id="GO:0006261">
    <property type="term" value="P:DNA-templated DNA replication"/>
    <property type="evidence" value="ECO:0007669"/>
    <property type="project" value="TreeGrafter"/>
</dbReference>
<keyword evidence="2 5" id="KW-0853">WD repeat</keyword>
<evidence type="ECO:0000256" key="4">
    <source>
        <dbReference type="ARBA" id="ARBA00023242"/>
    </source>
</evidence>